<reference evidence="6 7" key="1">
    <citation type="journal article" date="2022" name="Nat. Plants">
        <title>Genomes of leafy and leafless Platanthera orchids illuminate the evolution of mycoheterotrophy.</title>
        <authorList>
            <person name="Li M.H."/>
            <person name="Liu K.W."/>
            <person name="Li Z."/>
            <person name="Lu H.C."/>
            <person name="Ye Q.L."/>
            <person name="Zhang D."/>
            <person name="Wang J.Y."/>
            <person name="Li Y.F."/>
            <person name="Zhong Z.M."/>
            <person name="Liu X."/>
            <person name="Yu X."/>
            <person name="Liu D.K."/>
            <person name="Tu X.D."/>
            <person name="Liu B."/>
            <person name="Hao Y."/>
            <person name="Liao X.Y."/>
            <person name="Jiang Y.T."/>
            <person name="Sun W.H."/>
            <person name="Chen J."/>
            <person name="Chen Y.Q."/>
            <person name="Ai Y."/>
            <person name="Zhai J.W."/>
            <person name="Wu S.S."/>
            <person name="Zhou Z."/>
            <person name="Hsiao Y.Y."/>
            <person name="Wu W.L."/>
            <person name="Chen Y.Y."/>
            <person name="Lin Y.F."/>
            <person name="Hsu J.L."/>
            <person name="Li C.Y."/>
            <person name="Wang Z.W."/>
            <person name="Zhao X."/>
            <person name="Zhong W.Y."/>
            <person name="Ma X.K."/>
            <person name="Ma L."/>
            <person name="Huang J."/>
            <person name="Chen G.Z."/>
            <person name="Huang M.Z."/>
            <person name="Huang L."/>
            <person name="Peng D.H."/>
            <person name="Luo Y.B."/>
            <person name="Zou S.Q."/>
            <person name="Chen S.P."/>
            <person name="Lan S."/>
            <person name="Tsai W.C."/>
            <person name="Van de Peer Y."/>
            <person name="Liu Z.J."/>
        </authorList>
    </citation>
    <scope>NUCLEOTIDE SEQUENCE [LARGE SCALE GENOMIC DNA]</scope>
    <source>
        <strain evidence="6">Lor288</strain>
    </source>
</reference>
<evidence type="ECO:0000313" key="7">
    <source>
        <dbReference type="Proteomes" id="UP001412067"/>
    </source>
</evidence>
<sequence>MSMLRMMEARLPAGFRFHPRDEELVCDYLEKRISSAACSCSCCFSSTINGNFDHEFCSPQMFIDVDLNKCEPWDLPEMACVGGKEWYFFNLHDRKYSTGQRTNRATQSGYWKATGKDRLVMRKQKLVGMRKTLVFYQGRAPTGKKTDWAMHEFRMETKQHLSNFSTKEPEEGTRLAIGNSGWGCAFRWEAKHGLGFGVGGGEGLADGGRGSDCGLRFDVSLEHIRQLAARRWMKAVWRG</sequence>
<protein>
    <submittedName>
        <fullName evidence="6">NAC domain-containing protein 21/22</fullName>
    </submittedName>
</protein>
<evidence type="ECO:0000313" key="6">
    <source>
        <dbReference type="EMBL" id="KAK8942178.1"/>
    </source>
</evidence>
<evidence type="ECO:0000256" key="4">
    <source>
        <dbReference type="ARBA" id="ARBA00023242"/>
    </source>
</evidence>
<evidence type="ECO:0000256" key="3">
    <source>
        <dbReference type="ARBA" id="ARBA00023163"/>
    </source>
</evidence>
<dbReference type="PROSITE" id="PS51005">
    <property type="entry name" value="NAC"/>
    <property type="match status" value="1"/>
</dbReference>
<keyword evidence="2" id="KW-0238">DNA-binding</keyword>
<evidence type="ECO:0000259" key="5">
    <source>
        <dbReference type="PROSITE" id="PS51005"/>
    </source>
</evidence>
<organism evidence="6 7">
    <name type="scientific">Platanthera guangdongensis</name>
    <dbReference type="NCBI Taxonomy" id="2320717"/>
    <lineage>
        <taxon>Eukaryota</taxon>
        <taxon>Viridiplantae</taxon>
        <taxon>Streptophyta</taxon>
        <taxon>Embryophyta</taxon>
        <taxon>Tracheophyta</taxon>
        <taxon>Spermatophyta</taxon>
        <taxon>Magnoliopsida</taxon>
        <taxon>Liliopsida</taxon>
        <taxon>Asparagales</taxon>
        <taxon>Orchidaceae</taxon>
        <taxon>Orchidoideae</taxon>
        <taxon>Orchideae</taxon>
        <taxon>Orchidinae</taxon>
        <taxon>Platanthera</taxon>
    </lineage>
</organism>
<dbReference type="InterPro" id="IPR036093">
    <property type="entry name" value="NAC_dom_sf"/>
</dbReference>
<keyword evidence="3" id="KW-0804">Transcription</keyword>
<dbReference type="PANTHER" id="PTHR31744:SF96">
    <property type="entry name" value="NAC DOMAIN-CONTAINING PROTEIN 21_22"/>
    <property type="match status" value="1"/>
</dbReference>
<gene>
    <name evidence="6" type="primary">NAC021</name>
    <name evidence="6" type="ORF">KSP40_PGU019106</name>
</gene>
<dbReference type="Gene3D" id="2.170.150.80">
    <property type="entry name" value="NAC domain"/>
    <property type="match status" value="1"/>
</dbReference>
<dbReference type="Proteomes" id="UP001412067">
    <property type="component" value="Unassembled WGS sequence"/>
</dbReference>
<dbReference type="Pfam" id="PF02365">
    <property type="entry name" value="NAM"/>
    <property type="match status" value="1"/>
</dbReference>
<feature type="domain" description="NAC" evidence="5">
    <location>
        <begin position="11"/>
        <end position="180"/>
    </location>
</feature>
<evidence type="ECO:0000256" key="1">
    <source>
        <dbReference type="ARBA" id="ARBA00023015"/>
    </source>
</evidence>
<comment type="caution">
    <text evidence="6">The sequence shown here is derived from an EMBL/GenBank/DDBJ whole genome shotgun (WGS) entry which is preliminary data.</text>
</comment>
<evidence type="ECO:0000256" key="2">
    <source>
        <dbReference type="ARBA" id="ARBA00023125"/>
    </source>
</evidence>
<dbReference type="EMBL" id="JBBWWR010000019">
    <property type="protein sequence ID" value="KAK8942178.1"/>
    <property type="molecule type" value="Genomic_DNA"/>
</dbReference>
<dbReference type="PANTHER" id="PTHR31744">
    <property type="entry name" value="PROTEIN CUP-SHAPED COTYLEDON 2-RELATED"/>
    <property type="match status" value="1"/>
</dbReference>
<dbReference type="InterPro" id="IPR003441">
    <property type="entry name" value="NAC-dom"/>
</dbReference>
<name>A0ABR2LJY1_9ASPA</name>
<accession>A0ABR2LJY1</accession>
<keyword evidence="4" id="KW-0539">Nucleus</keyword>
<dbReference type="SUPFAM" id="SSF101941">
    <property type="entry name" value="NAC domain"/>
    <property type="match status" value="1"/>
</dbReference>
<keyword evidence="1" id="KW-0805">Transcription regulation</keyword>
<proteinExistence type="predicted"/>
<keyword evidence="7" id="KW-1185">Reference proteome</keyword>